<dbReference type="OMA" id="KDICEYN"/>
<protein>
    <recommendedName>
        <fullName evidence="8">Protein phosphatase 1 regulatory subunit 7</fullName>
    </recommendedName>
</protein>
<sequence>MQVFATSPDLELLCRENGITAAQFARNSEAVTSLDLFLGFWTSMRSVAYFPALRELSVINQPTICELDGVSNCINLEKLCITECGLTKIANMGNCTKLKQLNLSSNKIRRLENLDALVKLEKLWVNLNQLERLDGLWRLTKLTQLWACRNRIDRIDTALNGCVNLTELNLADNRLSSFKGLLSLMNLDQLAVLVLSDPHFGDNPVCRLCNYQTYLMCQLPRLSFLDTVELSARNKQIAEATMIKKKMYYI</sequence>
<dbReference type="AlphaFoldDB" id="G4YSL2"/>
<keyword evidence="3" id="KW-0677">Repeat</keyword>
<dbReference type="GeneID" id="20655102"/>
<keyword evidence="4" id="KW-0969">Cilium</keyword>
<dbReference type="PANTHER" id="PTHR45973:SF9">
    <property type="entry name" value="LEUCINE-RICH REPEAT-CONTAINING PROTEIN 46"/>
    <property type="match status" value="1"/>
</dbReference>
<keyword evidence="2" id="KW-0433">Leucine-rich repeat</keyword>
<dbReference type="SMART" id="SM00365">
    <property type="entry name" value="LRR_SD22"/>
    <property type="match status" value="4"/>
</dbReference>
<organism evidence="6 7">
    <name type="scientific">Phytophthora sojae (strain P6497)</name>
    <name type="common">Soybean stem and root rot agent</name>
    <name type="synonym">Phytophthora megasperma f. sp. glycines</name>
    <dbReference type="NCBI Taxonomy" id="1094619"/>
    <lineage>
        <taxon>Eukaryota</taxon>
        <taxon>Sar</taxon>
        <taxon>Stramenopiles</taxon>
        <taxon>Oomycota</taxon>
        <taxon>Peronosporomycetes</taxon>
        <taxon>Peronosporales</taxon>
        <taxon>Peronosporaceae</taxon>
        <taxon>Phytophthora</taxon>
    </lineage>
</organism>
<comment type="subcellular location">
    <subcellularLocation>
        <location evidence="1">Cell projection</location>
        <location evidence="1">Cilium</location>
    </subcellularLocation>
</comment>
<dbReference type="InParanoid" id="G4YSL2"/>
<dbReference type="EMBL" id="JH159152">
    <property type="protein sequence ID" value="EGZ23505.1"/>
    <property type="molecule type" value="Genomic_DNA"/>
</dbReference>
<name>G4YSL2_PHYSP</name>
<keyword evidence="7" id="KW-1185">Reference proteome</keyword>
<evidence type="ECO:0000256" key="1">
    <source>
        <dbReference type="ARBA" id="ARBA00004138"/>
    </source>
</evidence>
<dbReference type="Gene3D" id="3.80.10.10">
    <property type="entry name" value="Ribonuclease Inhibitor"/>
    <property type="match status" value="2"/>
</dbReference>
<dbReference type="InterPro" id="IPR001611">
    <property type="entry name" value="Leu-rich_rpt"/>
</dbReference>
<evidence type="ECO:0000313" key="7">
    <source>
        <dbReference type="Proteomes" id="UP000002640"/>
    </source>
</evidence>
<evidence type="ECO:0000256" key="4">
    <source>
        <dbReference type="ARBA" id="ARBA00023069"/>
    </source>
</evidence>
<accession>G4YSL2</accession>
<evidence type="ECO:0000313" key="6">
    <source>
        <dbReference type="EMBL" id="EGZ23505.1"/>
    </source>
</evidence>
<keyword evidence="5" id="KW-0966">Cell projection</keyword>
<dbReference type="STRING" id="1094619.G4YSL2"/>
<evidence type="ECO:0000256" key="5">
    <source>
        <dbReference type="ARBA" id="ARBA00023273"/>
    </source>
</evidence>
<proteinExistence type="predicted"/>
<dbReference type="SUPFAM" id="SSF52075">
    <property type="entry name" value="Outer arm dynein light chain 1"/>
    <property type="match status" value="1"/>
</dbReference>
<evidence type="ECO:0000256" key="3">
    <source>
        <dbReference type="ARBA" id="ARBA00022737"/>
    </source>
</evidence>
<dbReference type="Pfam" id="PF14580">
    <property type="entry name" value="LRR_9"/>
    <property type="match status" value="1"/>
</dbReference>
<dbReference type="InterPro" id="IPR050576">
    <property type="entry name" value="Cilia_flagella_integrity"/>
</dbReference>
<evidence type="ECO:0000256" key="2">
    <source>
        <dbReference type="ARBA" id="ARBA00022614"/>
    </source>
</evidence>
<dbReference type="SMR" id="G4YSL2"/>
<dbReference type="PANTHER" id="PTHR45973">
    <property type="entry name" value="PROTEIN PHOSPHATASE 1 REGULATORY SUBUNIT SDS22-RELATED"/>
    <property type="match status" value="1"/>
</dbReference>
<evidence type="ECO:0008006" key="8">
    <source>
        <dbReference type="Google" id="ProtNLM"/>
    </source>
</evidence>
<gene>
    <name evidence="6" type="ORF">PHYSODRAFT_479207</name>
</gene>
<dbReference type="Proteomes" id="UP000002640">
    <property type="component" value="Unassembled WGS sequence"/>
</dbReference>
<dbReference type="RefSeq" id="XP_009518793.1">
    <property type="nucleotide sequence ID" value="XM_009520498.1"/>
</dbReference>
<dbReference type="KEGG" id="psoj:PHYSODRAFT_479207"/>
<dbReference type="PROSITE" id="PS51450">
    <property type="entry name" value="LRR"/>
    <property type="match status" value="3"/>
</dbReference>
<dbReference type="InterPro" id="IPR032675">
    <property type="entry name" value="LRR_dom_sf"/>
</dbReference>
<reference evidence="6 7" key="1">
    <citation type="journal article" date="2006" name="Science">
        <title>Phytophthora genome sequences uncover evolutionary origins and mechanisms of pathogenesis.</title>
        <authorList>
            <person name="Tyler B.M."/>
            <person name="Tripathy S."/>
            <person name="Zhang X."/>
            <person name="Dehal P."/>
            <person name="Jiang R.H."/>
            <person name="Aerts A."/>
            <person name="Arredondo F.D."/>
            <person name="Baxter L."/>
            <person name="Bensasson D."/>
            <person name="Beynon J.L."/>
            <person name="Chapman J."/>
            <person name="Damasceno C.M."/>
            <person name="Dorrance A.E."/>
            <person name="Dou D."/>
            <person name="Dickerman A.W."/>
            <person name="Dubchak I.L."/>
            <person name="Garbelotto M."/>
            <person name="Gijzen M."/>
            <person name="Gordon S.G."/>
            <person name="Govers F."/>
            <person name="Grunwald N.J."/>
            <person name="Huang W."/>
            <person name="Ivors K.L."/>
            <person name="Jones R.W."/>
            <person name="Kamoun S."/>
            <person name="Krampis K."/>
            <person name="Lamour K.H."/>
            <person name="Lee M.K."/>
            <person name="McDonald W.H."/>
            <person name="Medina M."/>
            <person name="Meijer H.J."/>
            <person name="Nordberg E.K."/>
            <person name="Maclean D.J."/>
            <person name="Ospina-Giraldo M.D."/>
            <person name="Morris P.F."/>
            <person name="Phuntumart V."/>
            <person name="Putnam N.H."/>
            <person name="Rash S."/>
            <person name="Rose J.K."/>
            <person name="Sakihama Y."/>
            <person name="Salamov A.A."/>
            <person name="Savidor A."/>
            <person name="Scheuring C.F."/>
            <person name="Smith B.M."/>
            <person name="Sobral B.W."/>
            <person name="Terry A."/>
            <person name="Torto-Alalibo T.A."/>
            <person name="Win J."/>
            <person name="Xu Z."/>
            <person name="Zhang H."/>
            <person name="Grigoriev I.V."/>
            <person name="Rokhsar D.S."/>
            <person name="Boore J.L."/>
        </authorList>
    </citation>
    <scope>NUCLEOTIDE SEQUENCE [LARGE SCALE GENOMIC DNA]</scope>
    <source>
        <strain evidence="6 7">P6497</strain>
    </source>
</reference>